<reference evidence="3 4" key="1">
    <citation type="journal article" date="2021" name="Elife">
        <title>Chloroplast acquisition without the gene transfer in kleptoplastic sea slugs, Plakobranchus ocellatus.</title>
        <authorList>
            <person name="Maeda T."/>
            <person name="Takahashi S."/>
            <person name="Yoshida T."/>
            <person name="Shimamura S."/>
            <person name="Takaki Y."/>
            <person name="Nagai Y."/>
            <person name="Toyoda A."/>
            <person name="Suzuki Y."/>
            <person name="Arimoto A."/>
            <person name="Ishii H."/>
            <person name="Satoh N."/>
            <person name="Nishiyama T."/>
            <person name="Hasebe M."/>
            <person name="Maruyama T."/>
            <person name="Minagawa J."/>
            <person name="Obokata J."/>
            <person name="Shigenobu S."/>
        </authorList>
    </citation>
    <scope>NUCLEOTIDE SEQUENCE [LARGE SCALE GENOMIC DNA]</scope>
</reference>
<dbReference type="InterPro" id="IPR002181">
    <property type="entry name" value="Fibrinogen_a/b/g_C_dom"/>
</dbReference>
<accession>A0AAV4DYV8</accession>
<protein>
    <submittedName>
        <fullName evidence="3">Tenascin-n</fullName>
    </submittedName>
</protein>
<evidence type="ECO:0000313" key="4">
    <source>
        <dbReference type="Proteomes" id="UP000735302"/>
    </source>
</evidence>
<organism evidence="3 4">
    <name type="scientific">Plakobranchus ocellatus</name>
    <dbReference type="NCBI Taxonomy" id="259542"/>
    <lineage>
        <taxon>Eukaryota</taxon>
        <taxon>Metazoa</taxon>
        <taxon>Spiralia</taxon>
        <taxon>Lophotrochozoa</taxon>
        <taxon>Mollusca</taxon>
        <taxon>Gastropoda</taxon>
        <taxon>Heterobranchia</taxon>
        <taxon>Euthyneura</taxon>
        <taxon>Panpulmonata</taxon>
        <taxon>Sacoglossa</taxon>
        <taxon>Placobranchoidea</taxon>
        <taxon>Plakobranchidae</taxon>
        <taxon>Plakobranchus</taxon>
    </lineage>
</organism>
<dbReference type="Gene3D" id="4.10.530.10">
    <property type="entry name" value="Gamma-fibrinogen Carboxyl Terminal Fragment, domain 2"/>
    <property type="match status" value="1"/>
</dbReference>
<feature type="signal peptide" evidence="1">
    <location>
        <begin position="1"/>
        <end position="18"/>
    </location>
</feature>
<dbReference type="AlphaFoldDB" id="A0AAV4DYV8"/>
<dbReference type="SMART" id="SM00186">
    <property type="entry name" value="FBG"/>
    <property type="match status" value="1"/>
</dbReference>
<proteinExistence type="predicted"/>
<dbReference type="Gene3D" id="3.90.215.10">
    <property type="entry name" value="Gamma Fibrinogen, chain A, domain 1"/>
    <property type="match status" value="1"/>
</dbReference>
<evidence type="ECO:0000256" key="1">
    <source>
        <dbReference type="SAM" id="SignalP"/>
    </source>
</evidence>
<dbReference type="PANTHER" id="PTHR19143">
    <property type="entry name" value="FIBRINOGEN/TENASCIN/ANGIOPOEITIN"/>
    <property type="match status" value="1"/>
</dbReference>
<dbReference type="InterPro" id="IPR014716">
    <property type="entry name" value="Fibrinogen_a/b/g_C_1"/>
</dbReference>
<dbReference type="SUPFAM" id="SSF56496">
    <property type="entry name" value="Fibrinogen C-terminal domain-like"/>
    <property type="match status" value="1"/>
</dbReference>
<dbReference type="Pfam" id="PF00147">
    <property type="entry name" value="Fibrinogen_C"/>
    <property type="match status" value="1"/>
</dbReference>
<gene>
    <name evidence="3" type="ORF">PoB_007552600</name>
</gene>
<sequence length="392" mass="43189">MAATKVILFALQMMTVQAQSPNTLYRKQAVCNLRDRINNDCFTLERETTKIGCAAECSAKSACRQFVFSSQDSSCYHQSACSYAPSCSDFDAGLTLYTSEAQASTRLRQVTTPQQETVKSDQTTLAEQVCENGGTFIGSVCNCSGTGGKVGQYCESNAKSCSDLLGFGYTNGDHLVMLHPNGDGSNTFETYCTLDLPSRSARLHLARSSGSYDTSYSFNTYKYGFYLGEKDFWLGLDKMIALTSTPQTLVFKVYYNSSELQGYVYIGYKNVTFYIDSAGAYRANQPSLAYYKGLDIKPTPVNYLELLPNSQVIDFFNSPYFLSSGPGGPTNCGNIAKRGWWYTTCGITNPMGWSYKALPGSTTSSHLLLPGVNITRVKEAFDYFSLVIVEQQ</sequence>
<evidence type="ECO:0000259" key="2">
    <source>
        <dbReference type="SMART" id="SM00186"/>
    </source>
</evidence>
<dbReference type="GO" id="GO:0005615">
    <property type="term" value="C:extracellular space"/>
    <property type="evidence" value="ECO:0007669"/>
    <property type="project" value="TreeGrafter"/>
</dbReference>
<keyword evidence="4" id="KW-1185">Reference proteome</keyword>
<dbReference type="EMBL" id="BLXT01008455">
    <property type="protein sequence ID" value="GFO49021.1"/>
    <property type="molecule type" value="Genomic_DNA"/>
</dbReference>
<dbReference type="InterPro" id="IPR050373">
    <property type="entry name" value="Fibrinogen_C-term_domain"/>
</dbReference>
<dbReference type="Proteomes" id="UP000735302">
    <property type="component" value="Unassembled WGS sequence"/>
</dbReference>
<dbReference type="InterPro" id="IPR036056">
    <property type="entry name" value="Fibrinogen-like_C"/>
</dbReference>
<feature type="domain" description="Fibrinogen C-terminal" evidence="2">
    <location>
        <begin position="156"/>
        <end position="391"/>
    </location>
</feature>
<feature type="chain" id="PRO_5043887264" evidence="1">
    <location>
        <begin position="19"/>
        <end position="392"/>
    </location>
</feature>
<comment type="caution">
    <text evidence="3">The sequence shown here is derived from an EMBL/GenBank/DDBJ whole genome shotgun (WGS) entry which is preliminary data.</text>
</comment>
<evidence type="ECO:0000313" key="3">
    <source>
        <dbReference type="EMBL" id="GFO49021.1"/>
    </source>
</evidence>
<name>A0AAV4DYV8_9GAST</name>
<keyword evidence="1" id="KW-0732">Signal</keyword>